<dbReference type="KEGG" id="skr:BRX40_00230"/>
<dbReference type="InterPro" id="IPR036922">
    <property type="entry name" value="Rieske_2Fe-2S_sf"/>
</dbReference>
<evidence type="ECO:0000256" key="7">
    <source>
        <dbReference type="ARBA" id="ARBA00022989"/>
    </source>
</evidence>
<evidence type="ECO:0000256" key="5">
    <source>
        <dbReference type="ARBA" id="ARBA00022714"/>
    </source>
</evidence>
<dbReference type="PROSITE" id="PS51296">
    <property type="entry name" value="RIESKE"/>
    <property type="match status" value="1"/>
</dbReference>
<keyword evidence="11" id="KW-0472">Membrane</keyword>
<dbReference type="AlphaFoldDB" id="A0A1L6J5I6"/>
<dbReference type="GO" id="GO:0051537">
    <property type="term" value="F:2 iron, 2 sulfur cluster binding"/>
    <property type="evidence" value="ECO:0007669"/>
    <property type="project" value="UniProtKB-KW"/>
</dbReference>
<dbReference type="PANTHER" id="PTHR21266">
    <property type="entry name" value="IRON-SULFUR DOMAIN CONTAINING PROTEIN"/>
    <property type="match status" value="1"/>
</dbReference>
<comment type="catalytic activity">
    <reaction evidence="16">
        <text>cholesterol + NADPH + O2 + H(+) = 7-dehydrocholesterol + NADP(+) + 2 H2O</text>
        <dbReference type="Rhea" id="RHEA:45024"/>
        <dbReference type="ChEBI" id="CHEBI:15377"/>
        <dbReference type="ChEBI" id="CHEBI:15378"/>
        <dbReference type="ChEBI" id="CHEBI:15379"/>
        <dbReference type="ChEBI" id="CHEBI:16113"/>
        <dbReference type="ChEBI" id="CHEBI:17759"/>
        <dbReference type="ChEBI" id="CHEBI:57783"/>
        <dbReference type="ChEBI" id="CHEBI:58349"/>
        <dbReference type="EC" id="1.14.19.21"/>
    </reaction>
    <physiologicalReaction direction="left-to-right" evidence="16">
        <dbReference type="Rhea" id="RHEA:45025"/>
    </physiologicalReaction>
</comment>
<evidence type="ECO:0000256" key="16">
    <source>
        <dbReference type="ARBA" id="ARBA00049548"/>
    </source>
</evidence>
<comment type="pathway">
    <text evidence="3">Hormone biosynthesis.</text>
</comment>
<keyword evidence="7" id="KW-1133">Transmembrane helix</keyword>
<keyword evidence="6" id="KW-0479">Metal-binding</keyword>
<dbReference type="GO" id="GO:0046872">
    <property type="term" value="F:metal ion binding"/>
    <property type="evidence" value="ECO:0007669"/>
    <property type="project" value="UniProtKB-KW"/>
</dbReference>
<evidence type="ECO:0000256" key="9">
    <source>
        <dbReference type="ARBA" id="ARBA00023004"/>
    </source>
</evidence>
<evidence type="ECO:0000313" key="19">
    <source>
        <dbReference type="EMBL" id="RSU98281.1"/>
    </source>
</evidence>
<dbReference type="InterPro" id="IPR045605">
    <property type="entry name" value="KshA-like_C"/>
</dbReference>
<dbReference type="Gene3D" id="2.102.10.10">
    <property type="entry name" value="Rieske [2Fe-2S] iron-sulphur domain"/>
    <property type="match status" value="1"/>
</dbReference>
<evidence type="ECO:0000259" key="17">
    <source>
        <dbReference type="PROSITE" id="PS51296"/>
    </source>
</evidence>
<evidence type="ECO:0000313" key="20">
    <source>
        <dbReference type="Proteomes" id="UP000185161"/>
    </source>
</evidence>
<name>A0A1L6J5I6_9SPHN</name>
<feature type="domain" description="Rieske" evidence="17">
    <location>
        <begin position="12"/>
        <end position="113"/>
    </location>
</feature>
<dbReference type="GeneID" id="44130981"/>
<reference evidence="19 21" key="3">
    <citation type="submission" date="2018-07" db="EMBL/GenBank/DDBJ databases">
        <title>Genomic and Epidemiologic Investigation of an Indolent Hospital Outbreak.</title>
        <authorList>
            <person name="Johnson R.C."/>
            <person name="Deming C."/>
            <person name="Conlan S."/>
            <person name="Zellmer C.J."/>
            <person name="Michelin A.V."/>
            <person name="Lee-Lin S."/>
            <person name="Thomas P.J."/>
            <person name="Park M."/>
            <person name="Weingarten R.A."/>
            <person name="Less J."/>
            <person name="Dekker J.P."/>
            <person name="Frank K.M."/>
            <person name="Musser K.A."/>
            <person name="Mcquiston J.R."/>
            <person name="Henderson D.K."/>
            <person name="Lau A.F."/>
            <person name="Palmore T.N."/>
            <person name="Segre J.A."/>
        </authorList>
    </citation>
    <scope>NUCLEOTIDE SEQUENCE [LARGE SCALE GENOMIC DNA]</scope>
    <source>
        <strain evidence="19 21">SK-NIH.Env10_0317</strain>
    </source>
</reference>
<evidence type="ECO:0000313" key="21">
    <source>
        <dbReference type="Proteomes" id="UP000286681"/>
    </source>
</evidence>
<comment type="similarity">
    <text evidence="13">Belongs to the cholesterol 7-desaturase family.</text>
</comment>
<dbReference type="GO" id="GO:0016020">
    <property type="term" value="C:membrane"/>
    <property type="evidence" value="ECO:0007669"/>
    <property type="project" value="UniProtKB-SubCell"/>
</dbReference>
<organism evidence="18 20">
    <name type="scientific">Sphingomonas koreensis</name>
    <dbReference type="NCBI Taxonomy" id="93064"/>
    <lineage>
        <taxon>Bacteria</taxon>
        <taxon>Pseudomonadati</taxon>
        <taxon>Pseudomonadota</taxon>
        <taxon>Alphaproteobacteria</taxon>
        <taxon>Sphingomonadales</taxon>
        <taxon>Sphingomonadaceae</taxon>
        <taxon>Sphingomonas</taxon>
    </lineage>
</organism>
<keyword evidence="9" id="KW-0408">Iron</keyword>
<keyword evidence="8" id="KW-0560">Oxidoreductase</keyword>
<keyword evidence="10" id="KW-0411">Iron-sulfur</keyword>
<dbReference type="EMBL" id="QQWO01000029">
    <property type="protein sequence ID" value="RSU98281.1"/>
    <property type="molecule type" value="Genomic_DNA"/>
</dbReference>
<accession>A0A1L6J5I6</accession>
<protein>
    <recommendedName>
        <fullName evidence="14">cholesterol 7-desaturase</fullName>
        <ecNumber evidence="14">1.14.19.21</ecNumber>
    </recommendedName>
</protein>
<comment type="catalytic activity">
    <reaction evidence="15">
        <text>cholesterol + NADH + O2 + H(+) = 7-dehydrocholesterol + NAD(+) + 2 H2O</text>
        <dbReference type="Rhea" id="RHEA:51644"/>
        <dbReference type="ChEBI" id="CHEBI:15377"/>
        <dbReference type="ChEBI" id="CHEBI:15378"/>
        <dbReference type="ChEBI" id="CHEBI:15379"/>
        <dbReference type="ChEBI" id="CHEBI:16113"/>
        <dbReference type="ChEBI" id="CHEBI:17759"/>
        <dbReference type="ChEBI" id="CHEBI:57540"/>
        <dbReference type="ChEBI" id="CHEBI:57945"/>
        <dbReference type="EC" id="1.14.19.21"/>
    </reaction>
    <physiologicalReaction direction="left-to-right" evidence="15">
        <dbReference type="Rhea" id="RHEA:51645"/>
    </physiologicalReaction>
</comment>
<dbReference type="Gene3D" id="3.90.380.10">
    <property type="entry name" value="Naphthalene 1,2-dioxygenase Alpha Subunit, Chain A, domain 1"/>
    <property type="match status" value="1"/>
</dbReference>
<proteinExistence type="inferred from homology"/>
<evidence type="ECO:0000256" key="14">
    <source>
        <dbReference type="ARBA" id="ARBA00026095"/>
    </source>
</evidence>
<gene>
    <name evidence="18" type="ORF">BRX40_00230</name>
    <name evidence="19" type="ORF">CA257_21890</name>
</gene>
<dbReference type="Pfam" id="PF19298">
    <property type="entry name" value="KshA_C"/>
    <property type="match status" value="1"/>
</dbReference>
<dbReference type="SUPFAM" id="SSF50022">
    <property type="entry name" value="ISP domain"/>
    <property type="match status" value="1"/>
</dbReference>
<dbReference type="PANTHER" id="PTHR21266:SF32">
    <property type="entry name" value="CHOLESTEROL 7-DESATURASE NVD"/>
    <property type="match status" value="1"/>
</dbReference>
<dbReference type="InterPro" id="IPR050584">
    <property type="entry name" value="Cholesterol_7-desaturase"/>
</dbReference>
<reference evidence="20" key="2">
    <citation type="submission" date="2016-12" db="EMBL/GenBank/DDBJ databases">
        <title>Whole genome sequencing of Sphingomonas sp. ABOJV.</title>
        <authorList>
            <person name="Conlan S."/>
            <person name="Thomas P.J."/>
            <person name="Mullikin J."/>
            <person name="Palmore T.N."/>
            <person name="Frank K.M."/>
            <person name="Segre J.A."/>
        </authorList>
    </citation>
    <scope>NUCLEOTIDE SEQUENCE [LARGE SCALE GENOMIC DNA]</scope>
    <source>
        <strain evidence="20">ABOJV</strain>
    </source>
</reference>
<dbReference type="GO" id="GO:0008203">
    <property type="term" value="P:cholesterol metabolic process"/>
    <property type="evidence" value="ECO:0007669"/>
    <property type="project" value="InterPro"/>
</dbReference>
<dbReference type="Pfam" id="PF00355">
    <property type="entry name" value="Rieske"/>
    <property type="match status" value="1"/>
</dbReference>
<dbReference type="InterPro" id="IPR017941">
    <property type="entry name" value="Rieske_2Fe-2S"/>
</dbReference>
<keyword evidence="5" id="KW-0001">2Fe-2S</keyword>
<evidence type="ECO:0000256" key="8">
    <source>
        <dbReference type="ARBA" id="ARBA00023002"/>
    </source>
</evidence>
<comment type="subcellular location">
    <subcellularLocation>
        <location evidence="2">Membrane</location>
    </subcellularLocation>
</comment>
<keyword evidence="19" id="KW-0223">Dioxygenase</keyword>
<comment type="pathway">
    <text evidence="12">Steroid hormone biosynthesis; dafachronic acid biosynthesis.</text>
</comment>
<dbReference type="EMBL" id="CP018820">
    <property type="protein sequence ID" value="APR51066.1"/>
    <property type="molecule type" value="Genomic_DNA"/>
</dbReference>
<evidence type="ECO:0000256" key="1">
    <source>
        <dbReference type="ARBA" id="ARBA00001962"/>
    </source>
</evidence>
<dbReference type="EC" id="1.14.19.21" evidence="14"/>
<evidence type="ECO:0000313" key="18">
    <source>
        <dbReference type="EMBL" id="APR51066.1"/>
    </source>
</evidence>
<keyword evidence="20" id="KW-1185">Reference proteome</keyword>
<evidence type="ECO:0000256" key="10">
    <source>
        <dbReference type="ARBA" id="ARBA00023014"/>
    </source>
</evidence>
<evidence type="ECO:0000256" key="13">
    <source>
        <dbReference type="ARBA" id="ARBA00025729"/>
    </source>
</evidence>
<dbReference type="Proteomes" id="UP000286681">
    <property type="component" value="Unassembled WGS sequence"/>
</dbReference>
<dbReference type="RefSeq" id="WP_075150264.1">
    <property type="nucleotide sequence ID" value="NZ_CP018820.1"/>
</dbReference>
<dbReference type="Proteomes" id="UP000185161">
    <property type="component" value="Chromosome"/>
</dbReference>
<evidence type="ECO:0000256" key="11">
    <source>
        <dbReference type="ARBA" id="ARBA00023136"/>
    </source>
</evidence>
<dbReference type="CDD" id="cd03469">
    <property type="entry name" value="Rieske_RO_Alpha_N"/>
    <property type="match status" value="1"/>
</dbReference>
<keyword evidence="4" id="KW-0812">Transmembrane</keyword>
<evidence type="ECO:0000256" key="3">
    <source>
        <dbReference type="ARBA" id="ARBA00004972"/>
    </source>
</evidence>
<evidence type="ECO:0000256" key="2">
    <source>
        <dbReference type="ARBA" id="ARBA00004370"/>
    </source>
</evidence>
<dbReference type="STRING" id="93064.BRX40_00230"/>
<dbReference type="GO" id="GO:0051213">
    <property type="term" value="F:dioxygenase activity"/>
    <property type="evidence" value="ECO:0007669"/>
    <property type="project" value="UniProtKB-KW"/>
</dbReference>
<evidence type="ECO:0000256" key="12">
    <source>
        <dbReference type="ARBA" id="ARBA00025712"/>
    </source>
</evidence>
<dbReference type="OrthoDB" id="9800776at2"/>
<dbReference type="GO" id="GO:0170056">
    <property type="term" value="F:cholesterol 7-desaturase [NAD(P)H] activity"/>
    <property type="evidence" value="ECO:0007669"/>
    <property type="project" value="UniProtKB-EC"/>
</dbReference>
<evidence type="ECO:0000256" key="15">
    <source>
        <dbReference type="ARBA" id="ARBA00047853"/>
    </source>
</evidence>
<comment type="cofactor">
    <cofactor evidence="1">
        <name>Fe cation</name>
        <dbReference type="ChEBI" id="CHEBI:24875"/>
    </cofactor>
</comment>
<evidence type="ECO:0000256" key="6">
    <source>
        <dbReference type="ARBA" id="ARBA00022723"/>
    </source>
</evidence>
<sequence>MLKLSMKPTGWFQIGWSAQIAPGGVVPMRYFGADMVAFRDEAGDLAVMDAHCKHLGAHLGYGGKVKNGCVVCPYHGWMWDKDGRNAQIPYQDKPTGAGLRTRHIIERHGLIFMWHDPAGGPPREGWELPDLFADFDLPGSEADCYPCYPQAIVDKPSEPIHPQLIQENAADSMHFRFTHGAPEDPELLWFETPGTRWRSRMGFKSAKTKQVAMTLHTLNMGPGLSFAAFDGRNPYRLILTATPVDDAVSDLRVSYFLPRDPASPDVMPQAKRDFAHHTIELFEEDARIWRHQVFVQRPVFAKQDIAGYMALRKWGEQFYEAPEGTTPTRAVVEL</sequence>
<reference evidence="18" key="1">
    <citation type="submission" date="2016-12" db="EMBL/GenBank/DDBJ databases">
        <title>Whole genome sequencing of Sphingomonas koreensis.</title>
        <authorList>
            <person name="Conlan S."/>
            <person name="Thomas P.J."/>
            <person name="Mullikin J."/>
            <person name="Palmore T.N."/>
            <person name="Frank K.M."/>
            <person name="Segre J.A."/>
        </authorList>
    </citation>
    <scope>NUCLEOTIDE SEQUENCE</scope>
    <source>
        <strain evidence="18">ABOJV</strain>
    </source>
</reference>
<dbReference type="SUPFAM" id="SSF55961">
    <property type="entry name" value="Bet v1-like"/>
    <property type="match status" value="1"/>
</dbReference>
<dbReference type="GO" id="GO:0005737">
    <property type="term" value="C:cytoplasm"/>
    <property type="evidence" value="ECO:0007669"/>
    <property type="project" value="TreeGrafter"/>
</dbReference>
<evidence type="ECO:0000256" key="4">
    <source>
        <dbReference type="ARBA" id="ARBA00022692"/>
    </source>
</evidence>